<name>A0A378MCV4_LISGR</name>
<accession>A0A378MCV4</accession>
<dbReference type="Proteomes" id="UP000254879">
    <property type="component" value="Unassembled WGS sequence"/>
</dbReference>
<dbReference type="RefSeq" id="WP_115345892.1">
    <property type="nucleotide sequence ID" value="NZ_UGPG01000001.1"/>
</dbReference>
<evidence type="ECO:0000313" key="1">
    <source>
        <dbReference type="EMBL" id="STY44209.1"/>
    </source>
</evidence>
<proteinExistence type="predicted"/>
<protein>
    <submittedName>
        <fullName evidence="1">Uncharacterized protein</fullName>
    </submittedName>
</protein>
<organism evidence="1 2">
    <name type="scientific">Listeria grayi</name>
    <name type="common">Listeria murrayi</name>
    <dbReference type="NCBI Taxonomy" id="1641"/>
    <lineage>
        <taxon>Bacteria</taxon>
        <taxon>Bacillati</taxon>
        <taxon>Bacillota</taxon>
        <taxon>Bacilli</taxon>
        <taxon>Bacillales</taxon>
        <taxon>Listeriaceae</taxon>
        <taxon>Listeria</taxon>
    </lineage>
</organism>
<dbReference type="EMBL" id="UGPG01000001">
    <property type="protein sequence ID" value="STY44209.1"/>
    <property type="molecule type" value="Genomic_DNA"/>
</dbReference>
<sequence>MKYLVLYDSKQEKYLKKPAPGSRLPDLTSELKEAWQFKSREIKKAWRIAYKAAWLDLGKFFVFGK</sequence>
<dbReference type="AlphaFoldDB" id="A0A378MCV4"/>
<reference evidence="1 2" key="1">
    <citation type="submission" date="2018-06" db="EMBL/GenBank/DDBJ databases">
        <authorList>
            <consortium name="Pathogen Informatics"/>
            <person name="Doyle S."/>
        </authorList>
    </citation>
    <scope>NUCLEOTIDE SEQUENCE [LARGE SCALE GENOMIC DNA]</scope>
    <source>
        <strain evidence="2">NCTC 10815</strain>
    </source>
</reference>
<evidence type="ECO:0000313" key="2">
    <source>
        <dbReference type="Proteomes" id="UP000254879"/>
    </source>
</evidence>
<gene>
    <name evidence="1" type="ORF">NCTC10815_01529</name>
</gene>